<proteinExistence type="predicted"/>
<sequence>MPINADSNSARLLLIFCEEWKKSTIHKVTEARKNRQNKDTAGAVLEICVVIASQDVDQMITQEINKQILVML</sequence>
<evidence type="ECO:0000313" key="2">
    <source>
        <dbReference type="Proteomes" id="UP001157138"/>
    </source>
</evidence>
<dbReference type="EMBL" id="BSPW01000067">
    <property type="protein sequence ID" value="GLT19194.1"/>
    <property type="molecule type" value="Genomic_DNA"/>
</dbReference>
<reference evidence="2" key="1">
    <citation type="journal article" date="2019" name="Int. J. Syst. Evol. Microbiol.">
        <title>The Global Catalogue of Microorganisms (GCM) 10K type strain sequencing project: providing services to taxonomists for standard genome sequencing and annotation.</title>
        <authorList>
            <consortium name="The Broad Institute Genomics Platform"/>
            <consortium name="The Broad Institute Genome Sequencing Center for Infectious Disease"/>
            <person name="Wu L."/>
            <person name="Ma J."/>
        </authorList>
    </citation>
    <scope>NUCLEOTIDE SEQUENCE [LARGE SCALE GENOMIC DNA]</scope>
    <source>
        <strain evidence="2">NBRC 108723</strain>
    </source>
</reference>
<comment type="caution">
    <text evidence="1">The sequence shown here is derived from an EMBL/GenBank/DDBJ whole genome shotgun (WGS) entry which is preliminary data.</text>
</comment>
<protein>
    <submittedName>
        <fullName evidence="1">Uncharacterized protein</fullName>
    </submittedName>
</protein>
<keyword evidence="2" id="KW-1185">Reference proteome</keyword>
<evidence type="ECO:0000313" key="1">
    <source>
        <dbReference type="EMBL" id="GLT19194.1"/>
    </source>
</evidence>
<name>A0ABQ6F1R5_9VIBR</name>
<gene>
    <name evidence="1" type="ORF">GCM10007938_29760</name>
</gene>
<organism evidence="1 2">
    <name type="scientific">Vibrio zhanjiangensis</name>
    <dbReference type="NCBI Taxonomy" id="1046128"/>
    <lineage>
        <taxon>Bacteria</taxon>
        <taxon>Pseudomonadati</taxon>
        <taxon>Pseudomonadota</taxon>
        <taxon>Gammaproteobacteria</taxon>
        <taxon>Vibrionales</taxon>
        <taxon>Vibrionaceae</taxon>
        <taxon>Vibrio</taxon>
    </lineage>
</organism>
<accession>A0ABQ6F1R5</accession>
<dbReference type="Proteomes" id="UP001157138">
    <property type="component" value="Unassembled WGS sequence"/>
</dbReference>